<keyword evidence="3" id="KW-1185">Reference proteome</keyword>
<dbReference type="STRING" id="490629.SAMN05216266_108246"/>
<dbReference type="OrthoDB" id="9812295at2"/>
<protein>
    <submittedName>
        <fullName evidence="2">NAD(P)H-dependent FMN reductase</fullName>
    </submittedName>
</protein>
<accession>A0A1I1AB79</accession>
<dbReference type="RefSeq" id="WP_091673949.1">
    <property type="nucleotide sequence ID" value="NZ_FOKG01000008.1"/>
</dbReference>
<reference evidence="3" key="1">
    <citation type="submission" date="2016-10" db="EMBL/GenBank/DDBJ databases">
        <authorList>
            <person name="Varghese N."/>
            <person name="Submissions S."/>
        </authorList>
    </citation>
    <scope>NUCLEOTIDE SEQUENCE [LARGE SCALE GENOMIC DNA]</scope>
    <source>
        <strain evidence="3">CGMCC 4.3568</strain>
    </source>
</reference>
<evidence type="ECO:0000259" key="1">
    <source>
        <dbReference type="Pfam" id="PF03358"/>
    </source>
</evidence>
<sequence length="184" mass="19669">MSTILTISGSLRRGSFNRRLLRALQHEHRHAEVEWTTWDSLGKLPPFDEDAERGPVPAAVADLRGAIGAADGLLIATPEYNGSVPGQLKNAIDWASRPSGAGVLKGIPAVVVGASPSQHGAAWAQADLRRVLGIAGADVVEGQLAVPEVFRQLDEHDRLLDDELRAGFETLLAELRAKMAGMRA</sequence>
<organism evidence="2 3">
    <name type="scientific">Amycolatopsis marina</name>
    <dbReference type="NCBI Taxonomy" id="490629"/>
    <lineage>
        <taxon>Bacteria</taxon>
        <taxon>Bacillati</taxon>
        <taxon>Actinomycetota</taxon>
        <taxon>Actinomycetes</taxon>
        <taxon>Pseudonocardiales</taxon>
        <taxon>Pseudonocardiaceae</taxon>
        <taxon>Amycolatopsis</taxon>
    </lineage>
</organism>
<dbReference type="PANTHER" id="PTHR30543">
    <property type="entry name" value="CHROMATE REDUCTASE"/>
    <property type="match status" value="1"/>
</dbReference>
<name>A0A1I1AB79_9PSEU</name>
<dbReference type="Proteomes" id="UP000243799">
    <property type="component" value="Unassembled WGS sequence"/>
</dbReference>
<dbReference type="GO" id="GO:0016491">
    <property type="term" value="F:oxidoreductase activity"/>
    <property type="evidence" value="ECO:0007669"/>
    <property type="project" value="InterPro"/>
</dbReference>
<dbReference type="Gene3D" id="3.40.50.360">
    <property type="match status" value="1"/>
</dbReference>
<feature type="domain" description="NADPH-dependent FMN reductase-like" evidence="1">
    <location>
        <begin position="3"/>
        <end position="148"/>
    </location>
</feature>
<gene>
    <name evidence="2" type="ORF">SAMN05216266_108246</name>
</gene>
<proteinExistence type="predicted"/>
<dbReference type="InterPro" id="IPR029039">
    <property type="entry name" value="Flavoprotein-like_sf"/>
</dbReference>
<dbReference type="Pfam" id="PF03358">
    <property type="entry name" value="FMN_red"/>
    <property type="match status" value="1"/>
</dbReference>
<dbReference type="SUPFAM" id="SSF52218">
    <property type="entry name" value="Flavoproteins"/>
    <property type="match status" value="1"/>
</dbReference>
<dbReference type="GO" id="GO:0005829">
    <property type="term" value="C:cytosol"/>
    <property type="evidence" value="ECO:0007669"/>
    <property type="project" value="TreeGrafter"/>
</dbReference>
<evidence type="ECO:0000313" key="2">
    <source>
        <dbReference type="EMBL" id="SFB33778.1"/>
    </source>
</evidence>
<dbReference type="PANTHER" id="PTHR30543:SF21">
    <property type="entry name" value="NAD(P)H-DEPENDENT FMN REDUCTASE LOT6"/>
    <property type="match status" value="1"/>
</dbReference>
<dbReference type="AlphaFoldDB" id="A0A1I1AB79"/>
<dbReference type="InterPro" id="IPR050712">
    <property type="entry name" value="NAD(P)H-dep_reductase"/>
</dbReference>
<evidence type="ECO:0000313" key="3">
    <source>
        <dbReference type="Proteomes" id="UP000243799"/>
    </source>
</evidence>
<dbReference type="EMBL" id="FOKG01000008">
    <property type="protein sequence ID" value="SFB33778.1"/>
    <property type="molecule type" value="Genomic_DNA"/>
</dbReference>
<dbReference type="GO" id="GO:0010181">
    <property type="term" value="F:FMN binding"/>
    <property type="evidence" value="ECO:0007669"/>
    <property type="project" value="TreeGrafter"/>
</dbReference>
<dbReference type="InterPro" id="IPR005025">
    <property type="entry name" value="FMN_Rdtase-like_dom"/>
</dbReference>